<sequence>MSLLFSPFVSLLARSWWLLLLRGLVAIAFGLVAFFFPGQTIAAVALLFGAYVLADGLIGIANALGRSQRSTGTRWLLALWGVLGVAVGVLTFIEPMRTAMVLIVLMALWAVLIGVVQLLAAWHLRQVMPGEWLLAVLGLLSLALGLTLAFSPGAGAVAMLWLIALYALVAGVLMVLLAFKLRRINRRLHTL</sequence>
<comment type="caution">
    <text evidence="2">The sequence shown here is derived from an EMBL/GenBank/DDBJ whole genome shotgun (WGS) entry which is preliminary data.</text>
</comment>
<dbReference type="Pfam" id="PF03729">
    <property type="entry name" value="DUF308"/>
    <property type="match status" value="2"/>
</dbReference>
<keyword evidence="1" id="KW-1133">Transmembrane helix</keyword>
<accession>A0A0R0BZT0</accession>
<dbReference type="RefSeq" id="WP_057665099.1">
    <property type="nucleotide sequence ID" value="NZ_LDJH01000011.1"/>
</dbReference>
<keyword evidence="1" id="KW-0472">Membrane</keyword>
<dbReference type="Proteomes" id="UP000051254">
    <property type="component" value="Unassembled WGS sequence"/>
</dbReference>
<evidence type="ECO:0000256" key="1">
    <source>
        <dbReference type="SAM" id="Phobius"/>
    </source>
</evidence>
<keyword evidence="1" id="KW-0812">Transmembrane</keyword>
<evidence type="ECO:0000313" key="3">
    <source>
        <dbReference type="Proteomes" id="UP000051254"/>
    </source>
</evidence>
<dbReference type="EMBL" id="LDJH01000011">
    <property type="protein sequence ID" value="KRG58291.1"/>
    <property type="molecule type" value="Genomic_DNA"/>
</dbReference>
<dbReference type="InterPro" id="IPR005325">
    <property type="entry name" value="DUF308_memb"/>
</dbReference>
<evidence type="ECO:0000313" key="2">
    <source>
        <dbReference type="EMBL" id="KRG58291.1"/>
    </source>
</evidence>
<evidence type="ECO:0008006" key="4">
    <source>
        <dbReference type="Google" id="ProtNLM"/>
    </source>
</evidence>
<dbReference type="PANTHER" id="PTHR34989">
    <property type="entry name" value="PROTEIN HDED"/>
    <property type="match status" value="1"/>
</dbReference>
<gene>
    <name evidence="2" type="ORF">ABB25_06435</name>
</gene>
<feature type="transmembrane region" description="Helical" evidence="1">
    <location>
        <begin position="75"/>
        <end position="93"/>
    </location>
</feature>
<protein>
    <recommendedName>
        <fullName evidence="4">HdeD family acid-resistance protein</fullName>
    </recommendedName>
</protein>
<feature type="transmembrane region" description="Helical" evidence="1">
    <location>
        <begin position="156"/>
        <end position="179"/>
    </location>
</feature>
<dbReference type="InterPro" id="IPR052712">
    <property type="entry name" value="Acid_resist_chaperone_HdeD"/>
</dbReference>
<feature type="transmembrane region" description="Helical" evidence="1">
    <location>
        <begin position="132"/>
        <end position="150"/>
    </location>
</feature>
<feature type="transmembrane region" description="Helical" evidence="1">
    <location>
        <begin position="16"/>
        <end position="36"/>
    </location>
</feature>
<dbReference type="GO" id="GO:0005886">
    <property type="term" value="C:plasma membrane"/>
    <property type="evidence" value="ECO:0007669"/>
    <property type="project" value="TreeGrafter"/>
</dbReference>
<organism evidence="2 3">
    <name type="scientific">Stenotrophomonas koreensis</name>
    <dbReference type="NCBI Taxonomy" id="266128"/>
    <lineage>
        <taxon>Bacteria</taxon>
        <taxon>Pseudomonadati</taxon>
        <taxon>Pseudomonadota</taxon>
        <taxon>Gammaproteobacteria</taxon>
        <taxon>Lysobacterales</taxon>
        <taxon>Lysobacteraceae</taxon>
        <taxon>Stenotrophomonas</taxon>
    </lineage>
</organism>
<dbReference type="AlphaFoldDB" id="A0A0R0BZT0"/>
<feature type="transmembrane region" description="Helical" evidence="1">
    <location>
        <begin position="42"/>
        <end position="63"/>
    </location>
</feature>
<keyword evidence="3" id="KW-1185">Reference proteome</keyword>
<dbReference type="PATRIC" id="fig|266128.3.peg.152"/>
<dbReference type="STRING" id="266128.ABB25_06435"/>
<proteinExistence type="predicted"/>
<dbReference type="OrthoDB" id="193343at2"/>
<reference evidence="2 3" key="1">
    <citation type="submission" date="2015-05" db="EMBL/GenBank/DDBJ databases">
        <title>Genome sequencing and analysis of members of genus Stenotrophomonas.</title>
        <authorList>
            <person name="Patil P.P."/>
            <person name="Midha S."/>
            <person name="Patil P.B."/>
        </authorList>
    </citation>
    <scope>NUCLEOTIDE SEQUENCE [LARGE SCALE GENOMIC DNA]</scope>
    <source>
        <strain evidence="2 3">DSM 17805</strain>
    </source>
</reference>
<feature type="transmembrane region" description="Helical" evidence="1">
    <location>
        <begin position="99"/>
        <end position="120"/>
    </location>
</feature>
<name>A0A0R0BZT0_9GAMM</name>
<dbReference type="PANTHER" id="PTHR34989:SF1">
    <property type="entry name" value="PROTEIN HDED"/>
    <property type="match status" value="1"/>
</dbReference>